<dbReference type="SUPFAM" id="SSF88697">
    <property type="entry name" value="PUA domain-like"/>
    <property type="match status" value="1"/>
</dbReference>
<keyword evidence="3" id="KW-1185">Reference proteome</keyword>
<evidence type="ECO:0000313" key="3">
    <source>
        <dbReference type="Proteomes" id="UP000237481"/>
    </source>
</evidence>
<evidence type="ECO:0000256" key="1">
    <source>
        <dbReference type="SAM" id="MobiDB-lite"/>
    </source>
</evidence>
<protein>
    <submittedName>
        <fullName evidence="2">PUA-like domain protein</fullName>
    </submittedName>
</protein>
<organism evidence="2 3">
    <name type="scientific">Tolypocladium paradoxum</name>
    <dbReference type="NCBI Taxonomy" id="94208"/>
    <lineage>
        <taxon>Eukaryota</taxon>
        <taxon>Fungi</taxon>
        <taxon>Dikarya</taxon>
        <taxon>Ascomycota</taxon>
        <taxon>Pezizomycotina</taxon>
        <taxon>Sordariomycetes</taxon>
        <taxon>Hypocreomycetidae</taxon>
        <taxon>Hypocreales</taxon>
        <taxon>Ophiocordycipitaceae</taxon>
        <taxon>Tolypocladium</taxon>
    </lineage>
</organism>
<comment type="caution">
    <text evidence="2">The sequence shown here is derived from an EMBL/GenBank/DDBJ whole genome shotgun (WGS) entry which is preliminary data.</text>
</comment>
<gene>
    <name evidence="2" type="ORF">TPAR_04367</name>
</gene>
<dbReference type="AlphaFoldDB" id="A0A2S4KYZ6"/>
<feature type="region of interest" description="Disordered" evidence="1">
    <location>
        <begin position="29"/>
        <end position="49"/>
    </location>
</feature>
<accession>A0A2S4KYZ6</accession>
<dbReference type="Proteomes" id="UP000237481">
    <property type="component" value="Unassembled WGS sequence"/>
</dbReference>
<evidence type="ECO:0000313" key="2">
    <source>
        <dbReference type="EMBL" id="POR35416.1"/>
    </source>
</evidence>
<feature type="region of interest" description="Disordered" evidence="1">
    <location>
        <begin position="1"/>
        <end position="20"/>
    </location>
</feature>
<dbReference type="InterPro" id="IPR015947">
    <property type="entry name" value="PUA-like_sf"/>
</dbReference>
<proteinExistence type="predicted"/>
<reference evidence="2 3" key="1">
    <citation type="submission" date="2018-01" db="EMBL/GenBank/DDBJ databases">
        <title>Harnessing the power of phylogenomics to disentangle the directionality and signatures of interkingdom host jumping in the parasitic fungal genus Tolypocladium.</title>
        <authorList>
            <person name="Quandt C.A."/>
            <person name="Patterson W."/>
            <person name="Spatafora J.W."/>
        </authorList>
    </citation>
    <scope>NUCLEOTIDE SEQUENCE [LARGE SCALE GENOMIC DNA]</scope>
    <source>
        <strain evidence="2 3">NRBC 100945</strain>
    </source>
</reference>
<dbReference type="EMBL" id="PKSG01000446">
    <property type="protein sequence ID" value="POR35416.1"/>
    <property type="molecule type" value="Genomic_DNA"/>
</dbReference>
<dbReference type="OrthoDB" id="4916302at2759"/>
<sequence length="206" mass="23448">MAPTRDSQAKPARRQSTLGPTFFKRNAANSSATRVPTSVRAKTKSRTPTTVVSDRVQTDVLLAIQPVHLNNILSRQKNHEYRKYRLRDGVERLWLYETRGTRERMGSAAITHIATIPSDVRRTPGTVPEEPFGMGNSEFNAGMKQSKYGYPILELHELLRPITLGEMKTAWGMGGAPMGWCYVETPMWQDRWGEEKGRETRVKRVF</sequence>
<name>A0A2S4KYZ6_9HYPO</name>